<name>A0A1I1Q8P4_9GAMM</name>
<evidence type="ECO:0000256" key="1">
    <source>
        <dbReference type="SAM" id="SignalP"/>
    </source>
</evidence>
<dbReference type="RefSeq" id="WP_093427579.1">
    <property type="nucleotide sequence ID" value="NZ_FOMJ01000002.1"/>
</dbReference>
<dbReference type="SUPFAM" id="SSF56925">
    <property type="entry name" value="OMPA-like"/>
    <property type="match status" value="1"/>
</dbReference>
<evidence type="ECO:0008006" key="4">
    <source>
        <dbReference type="Google" id="ProtNLM"/>
    </source>
</evidence>
<dbReference type="Proteomes" id="UP000198611">
    <property type="component" value="Unassembled WGS sequence"/>
</dbReference>
<proteinExistence type="predicted"/>
<evidence type="ECO:0000313" key="3">
    <source>
        <dbReference type="Proteomes" id="UP000198611"/>
    </source>
</evidence>
<keyword evidence="3" id="KW-1185">Reference proteome</keyword>
<dbReference type="InterPro" id="IPR011250">
    <property type="entry name" value="OMP/PagP_B-barrel"/>
</dbReference>
<gene>
    <name evidence="2" type="ORF">SAMN05660831_00916</name>
</gene>
<protein>
    <recommendedName>
        <fullName evidence="4">Outer membrane protein beta-barrel domain-containing protein</fullName>
    </recommendedName>
</protein>
<dbReference type="STRING" id="1123397.SAMN05660831_00916"/>
<accession>A0A1I1Q8P4</accession>
<reference evidence="2 3" key="1">
    <citation type="submission" date="2016-10" db="EMBL/GenBank/DDBJ databases">
        <authorList>
            <person name="de Groot N.N."/>
        </authorList>
    </citation>
    <scope>NUCLEOTIDE SEQUENCE [LARGE SCALE GENOMIC DNA]</scope>
    <source>
        <strain evidence="2 3">HL3</strain>
    </source>
</reference>
<dbReference type="Gene3D" id="2.40.160.20">
    <property type="match status" value="1"/>
</dbReference>
<dbReference type="EMBL" id="FOMJ01000002">
    <property type="protein sequence ID" value="SFD15593.1"/>
    <property type="molecule type" value="Genomic_DNA"/>
</dbReference>
<organism evidence="2 3">
    <name type="scientific">Thiohalospira halophila DSM 15071</name>
    <dbReference type="NCBI Taxonomy" id="1123397"/>
    <lineage>
        <taxon>Bacteria</taxon>
        <taxon>Pseudomonadati</taxon>
        <taxon>Pseudomonadota</taxon>
        <taxon>Gammaproteobacteria</taxon>
        <taxon>Thiohalospirales</taxon>
        <taxon>Thiohalospiraceae</taxon>
        <taxon>Thiohalospira</taxon>
    </lineage>
</organism>
<sequence length="186" mass="19223">MQRTLIASTVAAGLTLAAGTASAADWFPVAEDSYSAAPSVAVVGGSQEFDSDGADSGSIAGVEFALNCPLLAVDSGRIRQQVSLTQYDEDGLETTHLELNPHYLFVDDGNLTVGAGPGFGLVQGDLDGAGDDSVFALQAGASVNYDFGPAFVGAEARYQWTTEADFGSVEEDLSNTRVMAKVGVNF</sequence>
<evidence type="ECO:0000313" key="2">
    <source>
        <dbReference type="EMBL" id="SFD15593.1"/>
    </source>
</evidence>
<feature type="signal peptide" evidence="1">
    <location>
        <begin position="1"/>
        <end position="23"/>
    </location>
</feature>
<dbReference type="OrthoDB" id="7347781at2"/>
<keyword evidence="1" id="KW-0732">Signal</keyword>
<dbReference type="AlphaFoldDB" id="A0A1I1Q8P4"/>
<feature type="chain" id="PRO_5011784359" description="Outer membrane protein beta-barrel domain-containing protein" evidence="1">
    <location>
        <begin position="24"/>
        <end position="186"/>
    </location>
</feature>